<reference evidence="2 3" key="1">
    <citation type="submission" date="2015-03" db="EMBL/GenBank/DDBJ databases">
        <title>RNA-seq based gene annotation and comparative genomics of four Zymoseptoria species reveal species-specific pathogenicity related genes and transposable element activity.</title>
        <authorList>
            <person name="Grandaubert J."/>
            <person name="Bhattacharyya A."/>
            <person name="Stukenbrock E.H."/>
        </authorList>
    </citation>
    <scope>NUCLEOTIDE SEQUENCE [LARGE SCALE GENOMIC DNA]</scope>
    <source>
        <strain evidence="2 3">Zb18110</strain>
    </source>
</reference>
<name>A0A0F4GAS6_9PEZI</name>
<dbReference type="STRING" id="1047168.A0A0F4GAS6"/>
<evidence type="ECO:0000313" key="3">
    <source>
        <dbReference type="Proteomes" id="UP000033647"/>
    </source>
</evidence>
<comment type="caution">
    <text evidence="2">The sequence shown here is derived from an EMBL/GenBank/DDBJ whole genome shotgun (WGS) entry which is preliminary data.</text>
</comment>
<dbReference type="AlphaFoldDB" id="A0A0F4GAS6"/>
<evidence type="ECO:0000256" key="1">
    <source>
        <dbReference type="SAM" id="MobiDB-lite"/>
    </source>
</evidence>
<dbReference type="OrthoDB" id="3646652at2759"/>
<proteinExistence type="predicted"/>
<evidence type="ECO:0000313" key="2">
    <source>
        <dbReference type="EMBL" id="KJX94478.1"/>
    </source>
</evidence>
<gene>
    <name evidence="2" type="ORF">TI39_contig4189g00014</name>
</gene>
<accession>A0A0F4GAS6</accession>
<feature type="region of interest" description="Disordered" evidence="1">
    <location>
        <begin position="254"/>
        <end position="277"/>
    </location>
</feature>
<protein>
    <submittedName>
        <fullName evidence="2">Uncharacterized protein</fullName>
    </submittedName>
</protein>
<sequence>MADDLFQPLERQSTTRRWWVDDDTTSVDTERQTSAWDQDVGGQDLTDLDELNESPDVELADLEDLNEGREAMNNVQVEIVLEIDQDSGDGKDAMDDWGSAHSIAEPYEEGIATVDDGEYEEIPALESMPSFQIRLFDPESSMYGKVDEYGEMPALVVEEWPGEVKEMPSIQEEELDVQDSREELPASLKRRLTETHVTFPDPVPRQAVRRTPTMTEFCRLKGRVRSPVLIAVKGNPASPAVTACTVRPATSATLKPWHEQPDEPSNQGLVPQTDSKTTAQTIQSDLGTCQMLWEEVTLPQTGSKTLAQASSPRASSAMLISSLLKSDISSEADNCPIENLKTKLRAWS</sequence>
<feature type="compositionally biased region" description="Polar residues" evidence="1">
    <location>
        <begin position="263"/>
        <end position="277"/>
    </location>
</feature>
<organism evidence="2 3">
    <name type="scientific">Zymoseptoria brevis</name>
    <dbReference type="NCBI Taxonomy" id="1047168"/>
    <lineage>
        <taxon>Eukaryota</taxon>
        <taxon>Fungi</taxon>
        <taxon>Dikarya</taxon>
        <taxon>Ascomycota</taxon>
        <taxon>Pezizomycotina</taxon>
        <taxon>Dothideomycetes</taxon>
        <taxon>Dothideomycetidae</taxon>
        <taxon>Mycosphaerellales</taxon>
        <taxon>Mycosphaerellaceae</taxon>
        <taxon>Zymoseptoria</taxon>
    </lineage>
</organism>
<keyword evidence="3" id="KW-1185">Reference proteome</keyword>
<dbReference type="EMBL" id="LAFY01004148">
    <property type="protein sequence ID" value="KJX94478.1"/>
    <property type="molecule type" value="Genomic_DNA"/>
</dbReference>
<feature type="region of interest" description="Disordered" evidence="1">
    <location>
        <begin position="22"/>
        <end position="49"/>
    </location>
</feature>
<dbReference type="Proteomes" id="UP000033647">
    <property type="component" value="Unassembled WGS sequence"/>
</dbReference>